<keyword evidence="3" id="KW-1185">Reference proteome</keyword>
<dbReference type="Pfam" id="PF18701">
    <property type="entry name" value="DUF5641"/>
    <property type="match status" value="1"/>
</dbReference>
<dbReference type="EMBL" id="MRZV01001120">
    <property type="protein sequence ID" value="PIK40461.1"/>
    <property type="molecule type" value="Genomic_DNA"/>
</dbReference>
<evidence type="ECO:0000313" key="2">
    <source>
        <dbReference type="EMBL" id="PIK40461.1"/>
    </source>
</evidence>
<reference evidence="2 3" key="1">
    <citation type="journal article" date="2017" name="PLoS Biol.">
        <title>The sea cucumber genome provides insights into morphological evolution and visceral regeneration.</title>
        <authorList>
            <person name="Zhang X."/>
            <person name="Sun L."/>
            <person name="Yuan J."/>
            <person name="Sun Y."/>
            <person name="Gao Y."/>
            <person name="Zhang L."/>
            <person name="Li S."/>
            <person name="Dai H."/>
            <person name="Hamel J.F."/>
            <person name="Liu C."/>
            <person name="Yu Y."/>
            <person name="Liu S."/>
            <person name="Lin W."/>
            <person name="Guo K."/>
            <person name="Jin S."/>
            <person name="Xu P."/>
            <person name="Storey K.B."/>
            <person name="Huan P."/>
            <person name="Zhang T."/>
            <person name="Zhou Y."/>
            <person name="Zhang J."/>
            <person name="Lin C."/>
            <person name="Li X."/>
            <person name="Xing L."/>
            <person name="Huo D."/>
            <person name="Sun M."/>
            <person name="Wang L."/>
            <person name="Mercier A."/>
            <person name="Li F."/>
            <person name="Yang H."/>
            <person name="Xiang J."/>
        </authorList>
    </citation>
    <scope>NUCLEOTIDE SEQUENCE [LARGE SCALE GENOMIC DNA]</scope>
    <source>
        <strain evidence="2">Shaxun</strain>
        <tissue evidence="2">Muscle</tissue>
    </source>
</reference>
<dbReference type="AlphaFoldDB" id="A0A2G8JXF7"/>
<dbReference type="OrthoDB" id="10050666at2759"/>
<dbReference type="Gene3D" id="3.30.420.10">
    <property type="entry name" value="Ribonuclease H-like superfamily/Ribonuclease H"/>
    <property type="match status" value="1"/>
</dbReference>
<accession>A0A2G8JXF7</accession>
<dbReference type="PROSITE" id="PS50994">
    <property type="entry name" value="INTEGRASE"/>
    <property type="match status" value="1"/>
</dbReference>
<gene>
    <name evidence="2" type="ORF">BSL78_22688</name>
</gene>
<dbReference type="InterPro" id="IPR040676">
    <property type="entry name" value="DUF5641"/>
</dbReference>
<dbReference type="STRING" id="307972.A0A2G8JXF7"/>
<organism evidence="2 3">
    <name type="scientific">Stichopus japonicus</name>
    <name type="common">Sea cucumber</name>
    <dbReference type="NCBI Taxonomy" id="307972"/>
    <lineage>
        <taxon>Eukaryota</taxon>
        <taxon>Metazoa</taxon>
        <taxon>Echinodermata</taxon>
        <taxon>Eleutherozoa</taxon>
        <taxon>Echinozoa</taxon>
        <taxon>Holothuroidea</taxon>
        <taxon>Aspidochirotacea</taxon>
        <taxon>Aspidochirotida</taxon>
        <taxon>Stichopodidae</taxon>
        <taxon>Apostichopus</taxon>
    </lineage>
</organism>
<comment type="caution">
    <text evidence="2">The sequence shown here is derived from an EMBL/GenBank/DDBJ whole genome shotgun (WGS) entry which is preliminary data.</text>
</comment>
<protein>
    <recommendedName>
        <fullName evidence="1">Integrase catalytic domain-containing protein</fullName>
    </recommendedName>
</protein>
<proteinExistence type="predicted"/>
<dbReference type="SUPFAM" id="SSF53098">
    <property type="entry name" value="Ribonuclease H-like"/>
    <property type="match status" value="1"/>
</dbReference>
<dbReference type="GO" id="GO:0015074">
    <property type="term" value="P:DNA integration"/>
    <property type="evidence" value="ECO:0007669"/>
    <property type="project" value="InterPro"/>
</dbReference>
<dbReference type="PANTHER" id="PTHR47331">
    <property type="entry name" value="PHD-TYPE DOMAIN-CONTAINING PROTEIN"/>
    <property type="match status" value="1"/>
</dbReference>
<dbReference type="GO" id="GO:0003676">
    <property type="term" value="F:nucleic acid binding"/>
    <property type="evidence" value="ECO:0007669"/>
    <property type="project" value="InterPro"/>
</dbReference>
<evidence type="ECO:0000259" key="1">
    <source>
        <dbReference type="PROSITE" id="PS50994"/>
    </source>
</evidence>
<dbReference type="InterPro" id="IPR012337">
    <property type="entry name" value="RNaseH-like_sf"/>
</dbReference>
<dbReference type="Proteomes" id="UP000230750">
    <property type="component" value="Unassembled WGS sequence"/>
</dbReference>
<dbReference type="InterPro" id="IPR036397">
    <property type="entry name" value="RNaseH_sf"/>
</dbReference>
<sequence>MARRGHVQELYSDNGTNFVGANKELKSALQELDENQINRFASNHGLKWKFNPPAASHFGGVWERQIRTVRKVLSGILSEQYLRTTQSDEQLHTFLCEVEAPVDMPLGKFDEKDVYARRRWRQMQYLADLFWKRWTKEYLPTLQRRQKWLQPERCTEVGDVVMIVDDQSPRNSWLMGWS</sequence>
<name>A0A2G8JXF7_STIJA</name>
<dbReference type="InterPro" id="IPR001584">
    <property type="entry name" value="Integrase_cat-core"/>
</dbReference>
<evidence type="ECO:0000313" key="3">
    <source>
        <dbReference type="Proteomes" id="UP000230750"/>
    </source>
</evidence>
<feature type="domain" description="Integrase catalytic" evidence="1">
    <location>
        <begin position="1"/>
        <end position="119"/>
    </location>
</feature>
<dbReference type="PANTHER" id="PTHR47331:SF1">
    <property type="entry name" value="GAG-LIKE PROTEIN"/>
    <property type="match status" value="1"/>
</dbReference>